<comment type="similarity">
    <text evidence="1">Belongs to the LysR transcriptional regulatory family.</text>
</comment>
<evidence type="ECO:0000256" key="1">
    <source>
        <dbReference type="ARBA" id="ARBA00009437"/>
    </source>
</evidence>
<organism evidence="7 8">
    <name type="scientific">Nocardia rhamnosiphila</name>
    <dbReference type="NCBI Taxonomy" id="426716"/>
    <lineage>
        <taxon>Bacteria</taxon>
        <taxon>Bacillati</taxon>
        <taxon>Actinomycetota</taxon>
        <taxon>Actinomycetes</taxon>
        <taxon>Mycobacteriales</taxon>
        <taxon>Nocardiaceae</taxon>
        <taxon>Nocardia</taxon>
    </lineage>
</organism>
<dbReference type="RefSeq" id="WP_356956547.1">
    <property type="nucleotide sequence ID" value="NZ_JBEXYG010000013.1"/>
</dbReference>
<protein>
    <submittedName>
        <fullName evidence="7">LysR substrate-binding domain-containing protein</fullName>
    </submittedName>
</protein>
<proteinExistence type="inferred from homology"/>
<evidence type="ECO:0000313" key="7">
    <source>
        <dbReference type="EMBL" id="MEU1953244.1"/>
    </source>
</evidence>
<feature type="domain" description="HTH lysR-type" evidence="6">
    <location>
        <begin position="2"/>
        <end position="59"/>
    </location>
</feature>
<dbReference type="SUPFAM" id="SSF46785">
    <property type="entry name" value="Winged helix' DNA-binding domain"/>
    <property type="match status" value="1"/>
</dbReference>
<evidence type="ECO:0000256" key="2">
    <source>
        <dbReference type="ARBA" id="ARBA00023015"/>
    </source>
</evidence>
<dbReference type="InterPro" id="IPR005119">
    <property type="entry name" value="LysR_subst-bd"/>
</dbReference>
<dbReference type="EMBL" id="JBEYBF010000009">
    <property type="protein sequence ID" value="MEU1953244.1"/>
    <property type="molecule type" value="Genomic_DNA"/>
</dbReference>
<gene>
    <name evidence="7" type="ORF">ABZ510_15385</name>
</gene>
<name>A0ABV2WQW8_9NOCA</name>
<evidence type="ECO:0000259" key="6">
    <source>
        <dbReference type="PROSITE" id="PS50931"/>
    </source>
</evidence>
<dbReference type="InterPro" id="IPR036388">
    <property type="entry name" value="WH-like_DNA-bd_sf"/>
</dbReference>
<keyword evidence="8" id="KW-1185">Reference proteome</keyword>
<dbReference type="PANTHER" id="PTHR30346">
    <property type="entry name" value="TRANSCRIPTIONAL DUAL REGULATOR HCAR-RELATED"/>
    <property type="match status" value="1"/>
</dbReference>
<dbReference type="Pfam" id="PF00126">
    <property type="entry name" value="HTH_1"/>
    <property type="match status" value="1"/>
</dbReference>
<accession>A0ABV2WQW8</accession>
<dbReference type="PRINTS" id="PR00039">
    <property type="entry name" value="HTHLYSR"/>
</dbReference>
<sequence length="310" mass="33909">MFTFVQLTHFVAVAEELHFGRAAERLRMTQPPLSRQIQLLEKEVGAELFDRSNRTVKLTRAGRAFLLDARRLLQQAERATLAVRRVSAGTGGVLRLGFTGASVHSGLPRVLAAARTALPDVDVELREMVTMDQVEALSEGALDLGMVRPPITRPDLTTRTFVREGLIAALPADHALAAETGPIPVTALHGVEMVMHAPVEARYFHDLITTVLHAAAVIPVITQYMTQIHSILALVNLGWGVALVPESATGMRFDQVVYRPLEGVRTQVELDLVWRHGNENPAFTRLMTELTEAGESTPAASDTFPVSIHP</sequence>
<dbReference type="Gene3D" id="1.10.10.10">
    <property type="entry name" value="Winged helix-like DNA-binding domain superfamily/Winged helix DNA-binding domain"/>
    <property type="match status" value="1"/>
</dbReference>
<dbReference type="InterPro" id="IPR036390">
    <property type="entry name" value="WH_DNA-bd_sf"/>
</dbReference>
<keyword evidence="5" id="KW-0804">Transcription</keyword>
<reference evidence="7 8" key="1">
    <citation type="submission" date="2024-06" db="EMBL/GenBank/DDBJ databases">
        <title>The Natural Products Discovery Center: Release of the First 8490 Sequenced Strains for Exploring Actinobacteria Biosynthetic Diversity.</title>
        <authorList>
            <person name="Kalkreuter E."/>
            <person name="Kautsar S.A."/>
            <person name="Yang D."/>
            <person name="Bader C.D."/>
            <person name="Teijaro C.N."/>
            <person name="Fluegel L."/>
            <person name="Davis C.M."/>
            <person name="Simpson J.R."/>
            <person name="Lauterbach L."/>
            <person name="Steele A.D."/>
            <person name="Gui C."/>
            <person name="Meng S."/>
            <person name="Li G."/>
            <person name="Viehrig K."/>
            <person name="Ye F."/>
            <person name="Su P."/>
            <person name="Kiefer A.F."/>
            <person name="Nichols A."/>
            <person name="Cepeda A.J."/>
            <person name="Yan W."/>
            <person name="Fan B."/>
            <person name="Jiang Y."/>
            <person name="Adhikari A."/>
            <person name="Zheng C.-J."/>
            <person name="Schuster L."/>
            <person name="Cowan T.M."/>
            <person name="Smanski M.J."/>
            <person name="Chevrette M.G."/>
            <person name="De Carvalho L.P.S."/>
            <person name="Shen B."/>
        </authorList>
    </citation>
    <scope>NUCLEOTIDE SEQUENCE [LARGE SCALE GENOMIC DNA]</scope>
    <source>
        <strain evidence="7 8">NPDC019708</strain>
    </source>
</reference>
<dbReference type="Pfam" id="PF03466">
    <property type="entry name" value="LysR_substrate"/>
    <property type="match status" value="1"/>
</dbReference>
<evidence type="ECO:0000256" key="4">
    <source>
        <dbReference type="ARBA" id="ARBA00023159"/>
    </source>
</evidence>
<dbReference type="SUPFAM" id="SSF53850">
    <property type="entry name" value="Periplasmic binding protein-like II"/>
    <property type="match status" value="1"/>
</dbReference>
<dbReference type="Gene3D" id="3.40.190.10">
    <property type="entry name" value="Periplasmic binding protein-like II"/>
    <property type="match status" value="2"/>
</dbReference>
<keyword evidence="3" id="KW-0238">DNA-binding</keyword>
<dbReference type="CDD" id="cd08447">
    <property type="entry name" value="PBP2_LTTR_aromatics_like_1"/>
    <property type="match status" value="1"/>
</dbReference>
<dbReference type="PANTHER" id="PTHR30346:SF0">
    <property type="entry name" value="HCA OPERON TRANSCRIPTIONAL ACTIVATOR HCAR"/>
    <property type="match status" value="1"/>
</dbReference>
<evidence type="ECO:0000256" key="5">
    <source>
        <dbReference type="ARBA" id="ARBA00023163"/>
    </source>
</evidence>
<evidence type="ECO:0000256" key="3">
    <source>
        <dbReference type="ARBA" id="ARBA00023125"/>
    </source>
</evidence>
<comment type="caution">
    <text evidence="7">The sequence shown here is derived from an EMBL/GenBank/DDBJ whole genome shotgun (WGS) entry which is preliminary data.</text>
</comment>
<evidence type="ECO:0000313" key="8">
    <source>
        <dbReference type="Proteomes" id="UP001550628"/>
    </source>
</evidence>
<dbReference type="PROSITE" id="PS50931">
    <property type="entry name" value="HTH_LYSR"/>
    <property type="match status" value="1"/>
</dbReference>
<dbReference type="InterPro" id="IPR000847">
    <property type="entry name" value="LysR_HTH_N"/>
</dbReference>
<dbReference type="Proteomes" id="UP001550628">
    <property type="component" value="Unassembled WGS sequence"/>
</dbReference>
<keyword evidence="2" id="KW-0805">Transcription regulation</keyword>
<keyword evidence="4" id="KW-0010">Activator</keyword>